<accession>A0A0L6UZH5</accession>
<organism evidence="2 3">
    <name type="scientific">Puccinia sorghi</name>
    <dbReference type="NCBI Taxonomy" id="27349"/>
    <lineage>
        <taxon>Eukaryota</taxon>
        <taxon>Fungi</taxon>
        <taxon>Dikarya</taxon>
        <taxon>Basidiomycota</taxon>
        <taxon>Pucciniomycotina</taxon>
        <taxon>Pucciniomycetes</taxon>
        <taxon>Pucciniales</taxon>
        <taxon>Pucciniaceae</taxon>
        <taxon>Puccinia</taxon>
    </lineage>
</organism>
<sequence>MSPQLPNFGASDSWIWHTASKCGRRTYTHSHLLIKKLQLLLYIILAGMVILQLTLPSTRVNIVSETHDELGNRKIICRFEQMGNTQGGVLDVRRVEECAGVISKLLGKQKVKDISSESFVTGTRVMEPVFQIFRGGLQLIARSYRVPFWISHNISVLTTVFATPSSWTDLMHCAHLLLTMLIAIYYYLPSPKGVSRLDTQGQKSSCNTIHLSRNDTLRKSILCLPPHGDATWGVQTSRRMIGQPTIHKLSHEICVSYHTRERMLSGWATQSKVLNFNRSEVRKRKLRRGEEVRHACFYTINRYASICINVSHSHRSCASGSLKNIYGSCKSKWRGEGHILPFESPVVLHCGALDPQEECRFKNPAQKSQCRPRPGHRKQKLEANGERSGSSESLIYVSCKSTWKRGGHILPLESPVVLHCGALEPHEQISTRRAFRILREFVVWTKMTIIYILSCSEIGPIIRSQGRVPVEQRNLEKVYNCNKINPSWDKLNGKYKAFIENRERVGTTNSLTRLVAKFARGLQIILPQML</sequence>
<dbReference type="Proteomes" id="UP000037035">
    <property type="component" value="Unassembled WGS sequence"/>
</dbReference>
<feature type="region of interest" description="Disordered" evidence="1">
    <location>
        <begin position="364"/>
        <end position="386"/>
    </location>
</feature>
<comment type="caution">
    <text evidence="2">The sequence shown here is derived from an EMBL/GenBank/DDBJ whole genome shotgun (WGS) entry which is preliminary data.</text>
</comment>
<protein>
    <submittedName>
        <fullName evidence="2">Uncharacterized protein</fullName>
    </submittedName>
</protein>
<dbReference type="AlphaFoldDB" id="A0A0L6UZH5"/>
<dbReference type="VEuPathDB" id="FungiDB:VP01_3115g1"/>
<proteinExistence type="predicted"/>
<evidence type="ECO:0000256" key="1">
    <source>
        <dbReference type="SAM" id="MobiDB-lite"/>
    </source>
</evidence>
<reference evidence="2 3" key="1">
    <citation type="submission" date="2015-08" db="EMBL/GenBank/DDBJ databases">
        <title>Next Generation Sequencing and Analysis of the Genome of Puccinia sorghi L Schw, the Causal Agent of Maize Common Rust.</title>
        <authorList>
            <person name="Rochi L."/>
            <person name="Burguener G."/>
            <person name="Darino M."/>
            <person name="Turjanski A."/>
            <person name="Kreff E."/>
            <person name="Dieguez M.J."/>
            <person name="Sacco F."/>
        </authorList>
    </citation>
    <scope>NUCLEOTIDE SEQUENCE [LARGE SCALE GENOMIC DNA]</scope>
    <source>
        <strain evidence="2 3">RO10H11247</strain>
    </source>
</reference>
<evidence type="ECO:0000313" key="3">
    <source>
        <dbReference type="Proteomes" id="UP000037035"/>
    </source>
</evidence>
<dbReference type="EMBL" id="LAVV01008075">
    <property type="protein sequence ID" value="KNZ53864.1"/>
    <property type="molecule type" value="Genomic_DNA"/>
</dbReference>
<evidence type="ECO:0000313" key="2">
    <source>
        <dbReference type="EMBL" id="KNZ53864.1"/>
    </source>
</evidence>
<name>A0A0L6UZH5_9BASI</name>
<keyword evidence="3" id="KW-1185">Reference proteome</keyword>
<gene>
    <name evidence="2" type="ORF">VP01_3115g1</name>
</gene>